<dbReference type="Proteomes" id="UP001189429">
    <property type="component" value="Unassembled WGS sequence"/>
</dbReference>
<dbReference type="EMBL" id="CAUYUJ010014369">
    <property type="protein sequence ID" value="CAK0840311.1"/>
    <property type="molecule type" value="Genomic_DNA"/>
</dbReference>
<evidence type="ECO:0000313" key="2">
    <source>
        <dbReference type="EMBL" id="CAK0840311.1"/>
    </source>
</evidence>
<organism evidence="2 3">
    <name type="scientific">Prorocentrum cordatum</name>
    <dbReference type="NCBI Taxonomy" id="2364126"/>
    <lineage>
        <taxon>Eukaryota</taxon>
        <taxon>Sar</taxon>
        <taxon>Alveolata</taxon>
        <taxon>Dinophyceae</taxon>
        <taxon>Prorocentrales</taxon>
        <taxon>Prorocentraceae</taxon>
        <taxon>Prorocentrum</taxon>
    </lineage>
</organism>
<feature type="transmembrane region" description="Helical" evidence="1">
    <location>
        <begin position="119"/>
        <end position="138"/>
    </location>
</feature>
<reference evidence="2" key="1">
    <citation type="submission" date="2023-10" db="EMBL/GenBank/DDBJ databases">
        <authorList>
            <person name="Chen Y."/>
            <person name="Shah S."/>
            <person name="Dougan E. K."/>
            <person name="Thang M."/>
            <person name="Chan C."/>
        </authorList>
    </citation>
    <scope>NUCLEOTIDE SEQUENCE [LARGE SCALE GENOMIC DNA]</scope>
</reference>
<keyword evidence="3" id="KW-1185">Reference proteome</keyword>
<keyword evidence="1" id="KW-1133">Transmembrane helix</keyword>
<evidence type="ECO:0000256" key="1">
    <source>
        <dbReference type="SAM" id="Phobius"/>
    </source>
</evidence>
<comment type="caution">
    <text evidence="2">The sequence shown here is derived from an EMBL/GenBank/DDBJ whole genome shotgun (WGS) entry which is preliminary data.</text>
</comment>
<evidence type="ECO:0000313" key="3">
    <source>
        <dbReference type="Proteomes" id="UP001189429"/>
    </source>
</evidence>
<proteinExistence type="predicted"/>
<protein>
    <submittedName>
        <fullName evidence="2">Uncharacterized protein</fullName>
    </submittedName>
</protein>
<feature type="transmembrane region" description="Helical" evidence="1">
    <location>
        <begin position="168"/>
        <end position="190"/>
    </location>
</feature>
<feature type="transmembrane region" description="Helical" evidence="1">
    <location>
        <begin position="91"/>
        <end position="112"/>
    </location>
</feature>
<keyword evidence="1" id="KW-0812">Transmembrane</keyword>
<name>A0ABN9T6Q8_9DINO</name>
<gene>
    <name evidence="2" type="ORF">PCOR1329_LOCUS35781</name>
</gene>
<accession>A0ABN9T6Q8</accession>
<keyword evidence="1" id="KW-0472">Membrane</keyword>
<sequence length="201" mass="21337">MRMPAAFIAGSLVPLGFVASPKVSPEDGAVVRRVKLTHYLLATLAICSELQSIMWATIAANKLTEASHAPAAGVMQLLERDYQLEWIGCNVTFMIGLIGLAACLSTFAFVGFGGARRVALCFMAASMSMMVSIINTGISKGDGQGFGFGGNFFDLVVLYHRLLMARALGGHGFFCIASLLLYAATAALGVRELLRTGKEHA</sequence>